<dbReference type="CDD" id="cd06261">
    <property type="entry name" value="TM_PBP2"/>
    <property type="match status" value="1"/>
</dbReference>
<accession>A0A2T0LB20</accession>
<dbReference type="InterPro" id="IPR000515">
    <property type="entry name" value="MetI-like"/>
</dbReference>
<dbReference type="Gene3D" id="1.10.3720.10">
    <property type="entry name" value="MetI-like"/>
    <property type="match status" value="1"/>
</dbReference>
<feature type="transmembrane region" description="Helical" evidence="7">
    <location>
        <begin position="74"/>
        <end position="98"/>
    </location>
</feature>
<evidence type="ECO:0000256" key="5">
    <source>
        <dbReference type="ARBA" id="ARBA00022989"/>
    </source>
</evidence>
<comment type="subcellular location">
    <subcellularLocation>
        <location evidence="1 7">Cell membrane</location>
        <topology evidence="1 7">Multi-pass membrane protein</topology>
    </subcellularLocation>
</comment>
<keyword evidence="3" id="KW-1003">Cell membrane</keyword>
<feature type="transmembrane region" description="Helical" evidence="7">
    <location>
        <begin position="206"/>
        <end position="224"/>
    </location>
</feature>
<dbReference type="AlphaFoldDB" id="A0A2T0LB20"/>
<keyword evidence="6 7" id="KW-0472">Membrane</keyword>
<evidence type="ECO:0000256" key="6">
    <source>
        <dbReference type="ARBA" id="ARBA00023136"/>
    </source>
</evidence>
<evidence type="ECO:0000256" key="1">
    <source>
        <dbReference type="ARBA" id="ARBA00004651"/>
    </source>
</evidence>
<keyword evidence="2 7" id="KW-0813">Transport</keyword>
<dbReference type="RefSeq" id="WP_106346374.1">
    <property type="nucleotide sequence ID" value="NZ_PVNE01000030.1"/>
</dbReference>
<dbReference type="PANTHER" id="PTHR30043:SF1">
    <property type="entry name" value="ABC TRANSPORT SYSTEM PERMEASE PROTEIN P69"/>
    <property type="match status" value="1"/>
</dbReference>
<reference evidence="9 10" key="1">
    <citation type="submission" date="2018-03" db="EMBL/GenBank/DDBJ databases">
        <title>Genomic Encyclopedia of Archaeal and Bacterial Type Strains, Phase II (KMG-II): from individual species to whole genera.</title>
        <authorList>
            <person name="Goeker M."/>
        </authorList>
    </citation>
    <scope>NUCLEOTIDE SEQUENCE [LARGE SCALE GENOMIC DNA]</scope>
    <source>
        <strain evidence="9 10">DSM 44946</strain>
    </source>
</reference>
<name>A0A2T0LB20_9BACL</name>
<dbReference type="InterPro" id="IPR005769">
    <property type="entry name" value="PhnE/PtxC"/>
</dbReference>
<dbReference type="OrthoDB" id="9808005at2"/>
<dbReference type="NCBIfam" id="TIGR01097">
    <property type="entry name" value="PhnE"/>
    <property type="match status" value="1"/>
</dbReference>
<feature type="domain" description="ABC transmembrane type-1" evidence="8">
    <location>
        <begin position="68"/>
        <end position="247"/>
    </location>
</feature>
<evidence type="ECO:0000256" key="2">
    <source>
        <dbReference type="ARBA" id="ARBA00022448"/>
    </source>
</evidence>
<evidence type="ECO:0000313" key="10">
    <source>
        <dbReference type="Proteomes" id="UP000237797"/>
    </source>
</evidence>
<feature type="transmembrane region" description="Helical" evidence="7">
    <location>
        <begin position="230"/>
        <end position="253"/>
    </location>
</feature>
<comment type="similarity">
    <text evidence="7">Belongs to the binding-protein-dependent transport system permease family.</text>
</comment>
<evidence type="ECO:0000313" key="9">
    <source>
        <dbReference type="EMBL" id="PRX39072.1"/>
    </source>
</evidence>
<protein>
    <submittedName>
        <fullName evidence="9">Phosphonate transport system permease protein</fullName>
    </submittedName>
</protein>
<feature type="transmembrane region" description="Helical" evidence="7">
    <location>
        <begin position="175"/>
        <end position="194"/>
    </location>
</feature>
<organism evidence="9 10">
    <name type="scientific">Planifilum fimeticola</name>
    <dbReference type="NCBI Taxonomy" id="201975"/>
    <lineage>
        <taxon>Bacteria</taxon>
        <taxon>Bacillati</taxon>
        <taxon>Bacillota</taxon>
        <taxon>Bacilli</taxon>
        <taxon>Bacillales</taxon>
        <taxon>Thermoactinomycetaceae</taxon>
        <taxon>Planifilum</taxon>
    </lineage>
</organism>
<dbReference type="Proteomes" id="UP000237797">
    <property type="component" value="Unassembled WGS sequence"/>
</dbReference>
<sequence length="259" mass="28134">MKETGDATIRPALKYFLLAVSLLVLVFLSVWDMGLNLEDIRDLPNTFDFLGELWPLDFSMVDQALNETLITLEIAFLGTFFGLIVGFPCAFLAARNTAPGAVYHGMRGFLTFLRSIPELVIALIFVPTFGLSPLTVIVAIFLHNIAVLGKLIAELIEAADPGPQEAVAATGARKVLVALYGIVPQIVPVVLSQYFYRLEVGVRSSLLFGAIGAGGIGDMLFIHFKTFEYAAMAVDVLIIMVLIGLLDYAGAFFRSRVIG</sequence>
<comment type="caution">
    <text evidence="9">The sequence shown here is derived from an EMBL/GenBank/DDBJ whole genome shotgun (WGS) entry which is preliminary data.</text>
</comment>
<keyword evidence="4 7" id="KW-0812">Transmembrane</keyword>
<dbReference type="EMBL" id="PVNE01000030">
    <property type="protein sequence ID" value="PRX39072.1"/>
    <property type="molecule type" value="Genomic_DNA"/>
</dbReference>
<proteinExistence type="inferred from homology"/>
<dbReference type="Pfam" id="PF00528">
    <property type="entry name" value="BPD_transp_1"/>
    <property type="match status" value="1"/>
</dbReference>
<evidence type="ECO:0000256" key="3">
    <source>
        <dbReference type="ARBA" id="ARBA00022475"/>
    </source>
</evidence>
<dbReference type="PROSITE" id="PS50928">
    <property type="entry name" value="ABC_TM1"/>
    <property type="match status" value="1"/>
</dbReference>
<dbReference type="GO" id="GO:0005886">
    <property type="term" value="C:plasma membrane"/>
    <property type="evidence" value="ECO:0007669"/>
    <property type="project" value="UniProtKB-SubCell"/>
</dbReference>
<gene>
    <name evidence="9" type="ORF">CLV97_13012</name>
</gene>
<feature type="transmembrane region" description="Helical" evidence="7">
    <location>
        <begin position="119"/>
        <end position="142"/>
    </location>
</feature>
<dbReference type="InterPro" id="IPR035906">
    <property type="entry name" value="MetI-like_sf"/>
</dbReference>
<evidence type="ECO:0000256" key="7">
    <source>
        <dbReference type="RuleBase" id="RU363032"/>
    </source>
</evidence>
<dbReference type="PANTHER" id="PTHR30043">
    <property type="entry name" value="PHOSPHONATES TRANSPORT SYSTEM PERMEASE PROTEIN"/>
    <property type="match status" value="1"/>
</dbReference>
<dbReference type="GO" id="GO:0015416">
    <property type="term" value="F:ABC-type phosphonate transporter activity"/>
    <property type="evidence" value="ECO:0007669"/>
    <property type="project" value="InterPro"/>
</dbReference>
<evidence type="ECO:0000259" key="8">
    <source>
        <dbReference type="PROSITE" id="PS50928"/>
    </source>
</evidence>
<dbReference type="SUPFAM" id="SSF161098">
    <property type="entry name" value="MetI-like"/>
    <property type="match status" value="1"/>
</dbReference>
<feature type="transmembrane region" description="Helical" evidence="7">
    <location>
        <begin position="12"/>
        <end position="31"/>
    </location>
</feature>
<keyword evidence="5 7" id="KW-1133">Transmembrane helix</keyword>
<keyword evidence="10" id="KW-1185">Reference proteome</keyword>
<evidence type="ECO:0000256" key="4">
    <source>
        <dbReference type="ARBA" id="ARBA00022692"/>
    </source>
</evidence>